<comment type="caution">
    <text evidence="2">The sequence shown here is derived from an EMBL/GenBank/DDBJ whole genome shotgun (WGS) entry which is preliminary data.</text>
</comment>
<organism evidence="2 3">
    <name type="scientific">Olivibacter ginsenosidimutans</name>
    <dbReference type="NCBI Taxonomy" id="1176537"/>
    <lineage>
        <taxon>Bacteria</taxon>
        <taxon>Pseudomonadati</taxon>
        <taxon>Bacteroidota</taxon>
        <taxon>Sphingobacteriia</taxon>
        <taxon>Sphingobacteriales</taxon>
        <taxon>Sphingobacteriaceae</taxon>
        <taxon>Olivibacter</taxon>
    </lineage>
</organism>
<feature type="domain" description="Glycosyltransferase 2-like" evidence="1">
    <location>
        <begin position="5"/>
        <end position="168"/>
    </location>
</feature>
<dbReference type="RefSeq" id="WP_345229987.1">
    <property type="nucleotide sequence ID" value="NZ_BAABIQ010000003.1"/>
</dbReference>
<dbReference type="SUPFAM" id="SSF53448">
    <property type="entry name" value="Nucleotide-diphospho-sugar transferases"/>
    <property type="match status" value="1"/>
</dbReference>
<name>A0ABP9AGX6_9SPHI</name>
<proteinExistence type="predicted"/>
<protein>
    <recommendedName>
        <fullName evidence="1">Glycosyltransferase 2-like domain-containing protein</fullName>
    </recommendedName>
</protein>
<gene>
    <name evidence="2" type="ORF">GCM10023231_03700</name>
</gene>
<accession>A0ABP9AGX6</accession>
<evidence type="ECO:0000313" key="3">
    <source>
        <dbReference type="Proteomes" id="UP001501411"/>
    </source>
</evidence>
<sequence>MIKFSICIPAYKSLYLSKCIASILQQTVNDFELIILNDCSPEPVEAIVQQFEDNRIHYYKNEQNTGAVQLVKNWNKCLALAKGEYIMIMGDDDELEPDYLQEFSRLTEQYPQIDVYHCRSKIINEQGETVMLTPACPEFEYVYDSIWHRLEQYRSNYISDFVYRTAALRLQGGFYELPLAWGSDDITAFLATGTKGIAHTNKPVFRYRSNALSITSSGSDGFKMEANQAYARWLHDYLQKVPNNEEQAIVRAYLQRTQQKLMSKRKRFTLTLSMRQHRFKKAWFWLKHRSKYQLSLSDILISALKSVNLKNSSKF</sequence>
<keyword evidence="3" id="KW-1185">Reference proteome</keyword>
<dbReference type="EMBL" id="BAABIQ010000003">
    <property type="protein sequence ID" value="GAA4780067.1"/>
    <property type="molecule type" value="Genomic_DNA"/>
</dbReference>
<dbReference type="PANTHER" id="PTHR22916:SF3">
    <property type="entry name" value="UDP-GLCNAC:BETAGAL BETA-1,3-N-ACETYLGLUCOSAMINYLTRANSFERASE-LIKE PROTEIN 1"/>
    <property type="match status" value="1"/>
</dbReference>
<evidence type="ECO:0000313" key="2">
    <source>
        <dbReference type="EMBL" id="GAA4780067.1"/>
    </source>
</evidence>
<dbReference type="Pfam" id="PF00535">
    <property type="entry name" value="Glycos_transf_2"/>
    <property type="match status" value="1"/>
</dbReference>
<evidence type="ECO:0000259" key="1">
    <source>
        <dbReference type="Pfam" id="PF00535"/>
    </source>
</evidence>
<dbReference type="InterPro" id="IPR029044">
    <property type="entry name" value="Nucleotide-diphossugar_trans"/>
</dbReference>
<dbReference type="CDD" id="cd00761">
    <property type="entry name" value="Glyco_tranf_GTA_type"/>
    <property type="match status" value="1"/>
</dbReference>
<dbReference type="PANTHER" id="PTHR22916">
    <property type="entry name" value="GLYCOSYLTRANSFERASE"/>
    <property type="match status" value="1"/>
</dbReference>
<dbReference type="Proteomes" id="UP001501411">
    <property type="component" value="Unassembled WGS sequence"/>
</dbReference>
<dbReference type="InterPro" id="IPR001173">
    <property type="entry name" value="Glyco_trans_2-like"/>
</dbReference>
<dbReference type="Gene3D" id="3.90.550.10">
    <property type="entry name" value="Spore Coat Polysaccharide Biosynthesis Protein SpsA, Chain A"/>
    <property type="match status" value="1"/>
</dbReference>
<reference evidence="3" key="1">
    <citation type="journal article" date="2019" name="Int. J. Syst. Evol. Microbiol.">
        <title>The Global Catalogue of Microorganisms (GCM) 10K type strain sequencing project: providing services to taxonomists for standard genome sequencing and annotation.</title>
        <authorList>
            <consortium name="The Broad Institute Genomics Platform"/>
            <consortium name="The Broad Institute Genome Sequencing Center for Infectious Disease"/>
            <person name="Wu L."/>
            <person name="Ma J."/>
        </authorList>
    </citation>
    <scope>NUCLEOTIDE SEQUENCE [LARGE SCALE GENOMIC DNA]</scope>
    <source>
        <strain evidence="3">JCM 18200</strain>
    </source>
</reference>